<gene>
    <name evidence="3" type="ORF">HNR65_002984</name>
</gene>
<protein>
    <submittedName>
        <fullName evidence="3">Ribosomal protein L11 methyltransferase</fullName>
        <ecNumber evidence="3">2.1.1.-</ecNumber>
    </submittedName>
</protein>
<dbReference type="EC" id="2.1.1.-" evidence="3"/>
<reference evidence="3 4" key="1">
    <citation type="submission" date="2020-07" db="EMBL/GenBank/DDBJ databases">
        <title>Genomic Encyclopedia of Type Strains, Phase IV (KMG-IV): sequencing the most valuable type-strain genomes for metagenomic binning, comparative biology and taxonomic classification.</title>
        <authorList>
            <person name="Goeker M."/>
        </authorList>
    </citation>
    <scope>NUCLEOTIDE SEQUENCE [LARGE SCALE GENOMIC DNA]</scope>
    <source>
        <strain evidence="3 4">DSM 17721</strain>
    </source>
</reference>
<keyword evidence="1 3" id="KW-0489">Methyltransferase</keyword>
<evidence type="ECO:0000256" key="1">
    <source>
        <dbReference type="ARBA" id="ARBA00022603"/>
    </source>
</evidence>
<evidence type="ECO:0000256" key="2">
    <source>
        <dbReference type="ARBA" id="ARBA00022679"/>
    </source>
</evidence>
<sequence length="281" mass="30573">MTPPRADEDIIRQNILDMVGHAGSKYTPMDLEREICARQNISRKAVRRAVNTLMAENRLTYTQFLGHTFVEISYKRPVETGGGVILAPPDAVVTPRPEQIVVRIEAGAAFGAGDHPTTRMALKLAAWTFHDHILPKPAQNCRVLDIGTGSGVLAAAACLMGAARAAGTDIDPCARAEAAGNAALNGLTDRMEIFDSITALEKNSPGLPPFHLVLANLRYPTLVRMHKAVTEISAPGAVMIFSGFRPREQPELLKTYDSPRFDLLRTLEENGWCAAAIQKRP</sequence>
<comment type="caution">
    <text evidence="3">The sequence shown here is derived from an EMBL/GenBank/DDBJ whole genome shotgun (WGS) entry which is preliminary data.</text>
</comment>
<keyword evidence="4" id="KW-1185">Reference proteome</keyword>
<evidence type="ECO:0000313" key="4">
    <source>
        <dbReference type="Proteomes" id="UP000525298"/>
    </source>
</evidence>
<evidence type="ECO:0000313" key="3">
    <source>
        <dbReference type="EMBL" id="MBA2882630.1"/>
    </source>
</evidence>
<dbReference type="SUPFAM" id="SSF53335">
    <property type="entry name" value="S-adenosyl-L-methionine-dependent methyltransferases"/>
    <property type="match status" value="1"/>
</dbReference>
<keyword evidence="2 3" id="KW-0808">Transferase</keyword>
<dbReference type="EMBL" id="JACDUS010000011">
    <property type="protein sequence ID" value="MBA2882630.1"/>
    <property type="molecule type" value="Genomic_DNA"/>
</dbReference>
<accession>A0A7W0CBE8</accession>
<dbReference type="GO" id="GO:0008276">
    <property type="term" value="F:protein methyltransferase activity"/>
    <property type="evidence" value="ECO:0007669"/>
    <property type="project" value="TreeGrafter"/>
</dbReference>
<proteinExistence type="predicted"/>
<dbReference type="InterPro" id="IPR029063">
    <property type="entry name" value="SAM-dependent_MTases_sf"/>
</dbReference>
<dbReference type="GO" id="GO:0005840">
    <property type="term" value="C:ribosome"/>
    <property type="evidence" value="ECO:0007669"/>
    <property type="project" value="UniProtKB-KW"/>
</dbReference>
<dbReference type="GO" id="GO:0032259">
    <property type="term" value="P:methylation"/>
    <property type="evidence" value="ECO:0007669"/>
    <property type="project" value="UniProtKB-KW"/>
</dbReference>
<dbReference type="InterPro" id="IPR050078">
    <property type="entry name" value="Ribosomal_L11_MeTrfase_PrmA"/>
</dbReference>
<dbReference type="Proteomes" id="UP000525298">
    <property type="component" value="Unassembled WGS sequence"/>
</dbReference>
<dbReference type="CDD" id="cd02440">
    <property type="entry name" value="AdoMet_MTases"/>
    <property type="match status" value="1"/>
</dbReference>
<dbReference type="RefSeq" id="WP_181552262.1">
    <property type="nucleotide sequence ID" value="NZ_JACDUS010000011.1"/>
</dbReference>
<name>A0A7W0CBE8_9BACT</name>
<dbReference type="InterPro" id="IPR036388">
    <property type="entry name" value="WH-like_DNA-bd_sf"/>
</dbReference>
<dbReference type="Pfam" id="PF06325">
    <property type="entry name" value="PrmA"/>
    <property type="match status" value="1"/>
</dbReference>
<organism evidence="3 4">
    <name type="scientific">Desulfosalsimonas propionicica</name>
    <dbReference type="NCBI Taxonomy" id="332175"/>
    <lineage>
        <taxon>Bacteria</taxon>
        <taxon>Pseudomonadati</taxon>
        <taxon>Thermodesulfobacteriota</taxon>
        <taxon>Desulfobacteria</taxon>
        <taxon>Desulfobacterales</taxon>
        <taxon>Desulfosalsimonadaceae</taxon>
        <taxon>Desulfosalsimonas</taxon>
    </lineage>
</organism>
<dbReference type="Gene3D" id="3.40.50.150">
    <property type="entry name" value="Vaccinia Virus protein VP39"/>
    <property type="match status" value="1"/>
</dbReference>
<dbReference type="PANTHER" id="PTHR43648">
    <property type="entry name" value="ELECTRON TRANSFER FLAVOPROTEIN BETA SUBUNIT LYSINE METHYLTRANSFERASE"/>
    <property type="match status" value="1"/>
</dbReference>
<keyword evidence="3" id="KW-0687">Ribonucleoprotein</keyword>
<dbReference type="Gene3D" id="1.10.10.10">
    <property type="entry name" value="Winged helix-like DNA-binding domain superfamily/Winged helix DNA-binding domain"/>
    <property type="match status" value="1"/>
</dbReference>
<dbReference type="PANTHER" id="PTHR43648:SF1">
    <property type="entry name" value="ELECTRON TRANSFER FLAVOPROTEIN BETA SUBUNIT LYSINE METHYLTRANSFERASE"/>
    <property type="match status" value="1"/>
</dbReference>
<dbReference type="AlphaFoldDB" id="A0A7W0CBE8"/>
<keyword evidence="3" id="KW-0689">Ribosomal protein</keyword>